<comment type="cofactor">
    <cofactor evidence="1">
        <name>Mg(2+)</name>
        <dbReference type="ChEBI" id="CHEBI:18420"/>
    </cofactor>
</comment>
<dbReference type="NCBIfam" id="TIGR01488">
    <property type="entry name" value="HAD-SF-IB"/>
    <property type="match status" value="1"/>
</dbReference>
<dbReference type="AlphaFoldDB" id="A0A3A4RAT3"/>
<dbReference type="Pfam" id="PF06888">
    <property type="entry name" value="Put_Phosphatase"/>
    <property type="match status" value="1"/>
</dbReference>
<keyword evidence="3" id="KW-0378">Hydrolase</keyword>
<evidence type="ECO:0000256" key="3">
    <source>
        <dbReference type="ARBA" id="ARBA00022801"/>
    </source>
</evidence>
<dbReference type="PANTHER" id="PTHR28181:SF2">
    <property type="entry name" value="PHOSPHORIC MONOESTER HYDROLASE"/>
    <property type="match status" value="1"/>
</dbReference>
<evidence type="ECO:0000313" key="6">
    <source>
        <dbReference type="Proteomes" id="UP000266426"/>
    </source>
</evidence>
<dbReference type="InterPro" id="IPR023214">
    <property type="entry name" value="HAD_sf"/>
</dbReference>
<evidence type="ECO:0000256" key="4">
    <source>
        <dbReference type="ARBA" id="ARBA00022842"/>
    </source>
</evidence>
<dbReference type="GO" id="GO:0016791">
    <property type="term" value="F:phosphatase activity"/>
    <property type="evidence" value="ECO:0007669"/>
    <property type="project" value="InterPro"/>
</dbReference>
<dbReference type="PANTHER" id="PTHR28181">
    <property type="entry name" value="UPF0655 PROTEIN YCR015C"/>
    <property type="match status" value="1"/>
</dbReference>
<accession>A0A3A4RAT3</accession>
<name>A0A3A4RAT3_9BACT</name>
<reference evidence="5 6" key="1">
    <citation type="journal article" date="2017" name="ISME J.">
        <title>Energy and carbon metabolisms in a deep terrestrial subsurface fluid microbial community.</title>
        <authorList>
            <person name="Momper L."/>
            <person name="Jungbluth S.P."/>
            <person name="Lee M.D."/>
            <person name="Amend J.P."/>
        </authorList>
    </citation>
    <scope>NUCLEOTIDE SEQUENCE [LARGE SCALE GENOMIC DNA]</scope>
    <source>
        <strain evidence="5">SURF_26</strain>
    </source>
</reference>
<gene>
    <name evidence="5" type="ORF">C4541_00280</name>
</gene>
<sequence length="226" mass="26129">MDTPEQKYRPIIFCDFDGTISVKDSLVHLLDLYADPNWRDIEVKVKSGEIGTQESLTEEFNGFRATWETVKKHLLEDIEIDPHFTKFLSFCREIDMELIILSGGFTSFISLILSKYGITGVPFYANEIHFKEDRATLSFPHTSPDCRMCGHCKTQHLRKARENGYNFVIYIGDGTTDRCPIKESDLVFAKDSLARYCTRENIPFVNWSTFQDIKNYLKENLIQLSA</sequence>
<dbReference type="Gene3D" id="3.40.50.1000">
    <property type="entry name" value="HAD superfamily/HAD-like"/>
    <property type="match status" value="1"/>
</dbReference>
<dbReference type="SUPFAM" id="SSF56784">
    <property type="entry name" value="HAD-like"/>
    <property type="match status" value="1"/>
</dbReference>
<dbReference type="InterPro" id="IPR036412">
    <property type="entry name" value="HAD-like_sf"/>
</dbReference>
<organism evidence="5 6">
    <name type="scientific">Candidatus Auribacter fodinae</name>
    <dbReference type="NCBI Taxonomy" id="2093366"/>
    <lineage>
        <taxon>Bacteria</taxon>
        <taxon>Pseudomonadati</taxon>
        <taxon>Candidatus Auribacterota</taxon>
        <taxon>Candidatus Auribacteria</taxon>
        <taxon>Candidatus Auribacterales</taxon>
        <taxon>Candidatus Auribacteraceae</taxon>
        <taxon>Candidatus Auribacter</taxon>
    </lineage>
</organism>
<keyword evidence="2" id="KW-0479">Metal-binding</keyword>
<dbReference type="InterPro" id="IPR006384">
    <property type="entry name" value="HAD_hydro_PyrdxlP_Pase-like"/>
</dbReference>
<evidence type="ECO:0000313" key="5">
    <source>
        <dbReference type="EMBL" id="RJP62162.1"/>
    </source>
</evidence>
<protein>
    <submittedName>
        <fullName evidence="5">Phosphoserine phosphatase</fullName>
    </submittedName>
</protein>
<proteinExistence type="predicted"/>
<dbReference type="Gene3D" id="3.90.1470.20">
    <property type="match status" value="1"/>
</dbReference>
<dbReference type="NCBIfam" id="TIGR01489">
    <property type="entry name" value="DKMTPPase-SF"/>
    <property type="match status" value="1"/>
</dbReference>
<dbReference type="EMBL" id="QZJZ01000004">
    <property type="protein sequence ID" value="RJP62162.1"/>
    <property type="molecule type" value="Genomic_DNA"/>
</dbReference>
<comment type="caution">
    <text evidence="5">The sequence shown here is derived from an EMBL/GenBank/DDBJ whole genome shotgun (WGS) entry which is preliminary data.</text>
</comment>
<dbReference type="InterPro" id="IPR050849">
    <property type="entry name" value="HAD-like_hydrolase_phosphatase"/>
</dbReference>
<dbReference type="InterPro" id="IPR016965">
    <property type="entry name" value="Pase_PHOSPHO-typ"/>
</dbReference>
<evidence type="ECO:0000256" key="1">
    <source>
        <dbReference type="ARBA" id="ARBA00001946"/>
    </source>
</evidence>
<dbReference type="Proteomes" id="UP000266426">
    <property type="component" value="Unassembled WGS sequence"/>
</dbReference>
<evidence type="ECO:0000256" key="2">
    <source>
        <dbReference type="ARBA" id="ARBA00022723"/>
    </source>
</evidence>
<keyword evidence="4" id="KW-0460">Magnesium</keyword>